<evidence type="ECO:0000313" key="1">
    <source>
        <dbReference type="EMBL" id="KKL04782.1"/>
    </source>
</evidence>
<dbReference type="AlphaFoldDB" id="A0A0F9AT42"/>
<name>A0A0F9AT42_9ZZZZ</name>
<protein>
    <submittedName>
        <fullName evidence="1">Uncharacterized protein</fullName>
    </submittedName>
</protein>
<proteinExistence type="predicted"/>
<comment type="caution">
    <text evidence="1">The sequence shown here is derived from an EMBL/GenBank/DDBJ whole genome shotgun (WGS) entry which is preliminary data.</text>
</comment>
<organism evidence="1">
    <name type="scientific">marine sediment metagenome</name>
    <dbReference type="NCBI Taxonomy" id="412755"/>
    <lineage>
        <taxon>unclassified sequences</taxon>
        <taxon>metagenomes</taxon>
        <taxon>ecological metagenomes</taxon>
    </lineage>
</organism>
<reference evidence="1" key="1">
    <citation type="journal article" date="2015" name="Nature">
        <title>Complex archaea that bridge the gap between prokaryotes and eukaryotes.</title>
        <authorList>
            <person name="Spang A."/>
            <person name="Saw J.H."/>
            <person name="Jorgensen S.L."/>
            <person name="Zaremba-Niedzwiedzka K."/>
            <person name="Martijn J."/>
            <person name="Lind A.E."/>
            <person name="van Eijk R."/>
            <person name="Schleper C."/>
            <person name="Guy L."/>
            <person name="Ettema T.J."/>
        </authorList>
    </citation>
    <scope>NUCLEOTIDE SEQUENCE</scope>
</reference>
<gene>
    <name evidence="1" type="ORF">LCGC14_2612610</name>
</gene>
<accession>A0A0F9AT42</accession>
<sequence>MKTEINTLLALASQLPTGLHDPRALDKLECELEELKGAAIAGDHLGAAMEAGDVGYYAIKAESNGLMNEAQRDKFIRYAADFVDLEPEMLLDCAIAKYELRAIPGNPKDDAASRKAVALVLTA</sequence>
<dbReference type="EMBL" id="LAZR01044387">
    <property type="protein sequence ID" value="KKL04782.1"/>
    <property type="molecule type" value="Genomic_DNA"/>
</dbReference>